<dbReference type="KEGG" id="otk:C6570_05775"/>
<dbReference type="RefSeq" id="WP_106702369.1">
    <property type="nucleotide sequence ID" value="NZ_CP027666.1"/>
</dbReference>
<protein>
    <recommendedName>
        <fullName evidence="5">Alpha/beta hydrolase</fullName>
    </recommendedName>
</protein>
<feature type="region of interest" description="Disordered" evidence="1">
    <location>
        <begin position="59"/>
        <end position="83"/>
    </location>
</feature>
<evidence type="ECO:0000313" key="4">
    <source>
        <dbReference type="Proteomes" id="UP000239709"/>
    </source>
</evidence>
<evidence type="ECO:0000256" key="1">
    <source>
        <dbReference type="SAM" id="MobiDB-lite"/>
    </source>
</evidence>
<gene>
    <name evidence="3" type="ORF">C6570_05775</name>
</gene>
<feature type="compositionally biased region" description="Polar residues" evidence="1">
    <location>
        <begin position="66"/>
        <end position="77"/>
    </location>
</feature>
<sequence>MSKRFASIATAAALTALFAGNAMAQMPASGEGPLFLNEGKTVSTVSRDTVRHDAVAQRPASGAFDGTTTARNTTSPSREAVRQEAIAHRPASGMFDGSTVAQQYHNQAVQAGE</sequence>
<organism evidence="3 4">
    <name type="scientific">Ottowia oryzae</name>
    <dbReference type="NCBI Taxonomy" id="2109914"/>
    <lineage>
        <taxon>Bacteria</taxon>
        <taxon>Pseudomonadati</taxon>
        <taxon>Pseudomonadota</taxon>
        <taxon>Betaproteobacteria</taxon>
        <taxon>Burkholderiales</taxon>
        <taxon>Comamonadaceae</taxon>
        <taxon>Ottowia</taxon>
    </lineage>
</organism>
<feature type="chain" id="PRO_5015633314" description="Alpha/beta hydrolase" evidence="2">
    <location>
        <begin position="25"/>
        <end position="113"/>
    </location>
</feature>
<dbReference type="OrthoDB" id="8921591at2"/>
<evidence type="ECO:0000256" key="2">
    <source>
        <dbReference type="SAM" id="SignalP"/>
    </source>
</evidence>
<dbReference type="EMBL" id="CP027666">
    <property type="protein sequence ID" value="AVO33812.1"/>
    <property type="molecule type" value="Genomic_DNA"/>
</dbReference>
<keyword evidence="4" id="KW-1185">Reference proteome</keyword>
<feature type="signal peptide" evidence="2">
    <location>
        <begin position="1"/>
        <end position="24"/>
    </location>
</feature>
<evidence type="ECO:0000313" key="3">
    <source>
        <dbReference type="EMBL" id="AVO33812.1"/>
    </source>
</evidence>
<reference evidence="3 4" key="1">
    <citation type="submission" date="2018-03" db="EMBL/GenBank/DDBJ databases">
        <title>Genome sequencing of Ottowia sp.</title>
        <authorList>
            <person name="Kim S.-J."/>
            <person name="Heo J."/>
            <person name="Kwon S.-W."/>
        </authorList>
    </citation>
    <scope>NUCLEOTIDE SEQUENCE [LARGE SCALE GENOMIC DNA]</scope>
    <source>
        <strain evidence="3 4">KADR8-3</strain>
    </source>
</reference>
<proteinExistence type="predicted"/>
<dbReference type="AlphaFoldDB" id="A0A2S0MD38"/>
<accession>A0A2S0MD38</accession>
<name>A0A2S0MD38_9BURK</name>
<evidence type="ECO:0008006" key="5">
    <source>
        <dbReference type="Google" id="ProtNLM"/>
    </source>
</evidence>
<dbReference type="Proteomes" id="UP000239709">
    <property type="component" value="Chromosome"/>
</dbReference>
<keyword evidence="2" id="KW-0732">Signal</keyword>